<keyword evidence="2" id="KW-1185">Reference proteome</keyword>
<dbReference type="Proteomes" id="UP001240984">
    <property type="component" value="Unassembled WGS sequence"/>
</dbReference>
<evidence type="ECO:0000313" key="1">
    <source>
        <dbReference type="EMBL" id="MDP9799370.1"/>
    </source>
</evidence>
<gene>
    <name evidence="1" type="ORF">J2S43_007882</name>
</gene>
<comment type="caution">
    <text evidence="1">The sequence shown here is derived from an EMBL/GenBank/DDBJ whole genome shotgun (WGS) entry which is preliminary data.</text>
</comment>
<name>A0ABT9N6P3_9ACTN</name>
<sequence length="186" mass="20015">MNRFKVTESTAYEVIRRLAMDLKISRDRVAAILRGGIEVEALQESVQHLITFEPGGWAIIHPRSCRAATAPCGLGAVAARTLPRALVAELLPDEGTFEVALNDVGDRVLIGDLIGESSLAPAEENLIGHLARTFVFAGHYCGPGELAPESRWVGSCHCGFVRFSCEVLLDEISGFRAAAAAEVTNR</sequence>
<accession>A0ABT9N6P3</accession>
<reference evidence="1 2" key="1">
    <citation type="submission" date="2023-07" db="EMBL/GenBank/DDBJ databases">
        <title>Sequencing the genomes of 1000 actinobacteria strains.</title>
        <authorList>
            <person name="Klenk H.-P."/>
        </authorList>
    </citation>
    <scope>NUCLEOTIDE SEQUENCE [LARGE SCALE GENOMIC DNA]</scope>
    <source>
        <strain evidence="1 2">DSM 44710</strain>
    </source>
</reference>
<organism evidence="1 2">
    <name type="scientific">Catenuloplanes nepalensis</name>
    <dbReference type="NCBI Taxonomy" id="587533"/>
    <lineage>
        <taxon>Bacteria</taxon>
        <taxon>Bacillati</taxon>
        <taxon>Actinomycetota</taxon>
        <taxon>Actinomycetes</taxon>
        <taxon>Micromonosporales</taxon>
        <taxon>Micromonosporaceae</taxon>
        <taxon>Catenuloplanes</taxon>
    </lineage>
</organism>
<dbReference type="EMBL" id="JAUSRA010000001">
    <property type="protein sequence ID" value="MDP9799370.1"/>
    <property type="molecule type" value="Genomic_DNA"/>
</dbReference>
<protein>
    <submittedName>
        <fullName evidence="1">Uncharacterized protein</fullName>
    </submittedName>
</protein>
<evidence type="ECO:0000313" key="2">
    <source>
        <dbReference type="Proteomes" id="UP001240984"/>
    </source>
</evidence>
<proteinExistence type="predicted"/>